<dbReference type="EMBL" id="FQVQ01000001">
    <property type="protein sequence ID" value="SHE80310.1"/>
    <property type="molecule type" value="Genomic_DNA"/>
</dbReference>
<keyword evidence="1" id="KW-0732">Signal</keyword>
<reference evidence="3 4" key="1">
    <citation type="submission" date="2016-11" db="EMBL/GenBank/DDBJ databases">
        <authorList>
            <person name="Jaros S."/>
            <person name="Januszkiewicz K."/>
            <person name="Wedrychowicz H."/>
        </authorList>
    </citation>
    <scope>NUCLEOTIDE SEQUENCE [LARGE SCALE GENOMIC DNA]</scope>
    <source>
        <strain evidence="3 4">DSM 25660</strain>
    </source>
</reference>
<dbReference type="Proteomes" id="UP000184147">
    <property type="component" value="Unassembled WGS sequence"/>
</dbReference>
<name>A0A1M4WGM8_9FLAO</name>
<gene>
    <name evidence="3" type="ORF">SAMN05444377_101290</name>
</gene>
<dbReference type="InterPro" id="IPR026444">
    <property type="entry name" value="Secre_tail"/>
</dbReference>
<dbReference type="NCBIfam" id="TIGR04183">
    <property type="entry name" value="Por_Secre_tail"/>
    <property type="match status" value="1"/>
</dbReference>
<evidence type="ECO:0000313" key="3">
    <source>
        <dbReference type="EMBL" id="SHE80310.1"/>
    </source>
</evidence>
<dbReference type="Pfam" id="PF19081">
    <property type="entry name" value="Ig_7"/>
    <property type="match status" value="1"/>
</dbReference>
<evidence type="ECO:0000313" key="4">
    <source>
        <dbReference type="Proteomes" id="UP000184147"/>
    </source>
</evidence>
<protein>
    <submittedName>
        <fullName evidence="3">Por secretion system C-terminal sorting domain-containing protein</fullName>
    </submittedName>
</protein>
<organism evidence="3 4">
    <name type="scientific">Flavobacterium fontis</name>
    <dbReference type="NCBI Taxonomy" id="1124188"/>
    <lineage>
        <taxon>Bacteria</taxon>
        <taxon>Pseudomonadati</taxon>
        <taxon>Bacteroidota</taxon>
        <taxon>Flavobacteriia</taxon>
        <taxon>Flavobacteriales</taxon>
        <taxon>Flavobacteriaceae</taxon>
        <taxon>Flavobacterium</taxon>
    </lineage>
</organism>
<sequence>MHFIDILASFGRLLKKYVKIKKMPQLPMKTKRSSVDLPLWSLLLTLFFNLTLIAQCPTPPGNPAIYGSGTWRAYVYSYTDTGNPPANPFATYRGFFTLPETFNNDLAGGSIAGPNICGTYSDTFAIRMRMRRTFAPGNYTFTVGGDDGYRLSLDGGATFIINNWSDRSYGTTTSAVVYLDGPVNVVLEYYEKFGLSRVSYSFNACASSTSPTAINAPTALCQNAGGTTLVAQGGTHGTGAVFQWGTGAVGTNIITTTTGNSLYVNPTATTTYWVRRIDPAPCAVVTSGVSTTITVNTPSTIPTTISGTTTICAGQSTTLTVSGGTHGTGAVYEWGTGYNAGVNIIAGATGSSITVSPTSQTGYWVRRVDPAPCPANNSGHITTTVNVNPSSTAPTTITPSATAICPGNSVTLTASGGTALSGSTFQWGTGTTIGSNVISGQTGASITVSPNTTTTYWVRRFDPSCNAFTPGITFTLPTAVAPGNPALFGSNTWNVYGYSGADVTLGSTTYLGFYTTNTLNFDTQTGTNSWANNTSPSNAAGWNGCPVPADNHTYVAKRRGFPCGNYTVAMQNWDDVAQLYINNILVWSANSWSGNGNFNVVVGTFYLDSSSSVEIRNRENGGLSNISVSFTNTNIQSTAPTAITGTTVLCEGTSTTLTASGGTMGTTGSFQWGTGSTVGANIIAGATTASLTVTPTTTTTYWVRRVDSICWVTTAAVTTTVTVNATTVAGNLSSPTTTICKNAAVSEITLTGNTGSVVKWQYAADAAFTSGVTDIAVTNTSLSTAQIGTFATTRYFRAVVQNGNCLVVNTAPLVIIVPDTVVYNGTWSGTPTDKTPVLIASNYTLTSDLEACSCQIAANATLTIPAGRTLRTQQEIEVSASGGLIVENNGSLVQVNDAAINSGSITFKRNTTPLKQFDYTYFSSPIQNQTLGQLAPQSMFYSFNPNINNWNFENVNTVMTAGRGYIFRAPNTLNFNTPQIFGVSLNGTPTNGIVPTTIVKGAGTTFNLIGNPYPSAIDIDAFLMDPANDPIVNGTIYLWTHNTAIANVSGTNIYVYTSDDYAKYNLTGGVQTADPAITGGTTPNGRIASGQGFFIEANDALTAGTYTARFNNSMRIVGENNQFFRTSGVTTQSTVLDKHRVWLTLSNAQGAYSELLVGYITGATQGMDSKYDGRTLPAGNVVSFYSLLNATELAIQGRALPFQENDRVPLGFQSTLTGTFQIRLSNFDGLFQNQNVYLYDTTTQTYHDLKAGAFTFTIAQAGTTNNRFELRFTNGNALQTGTFSPDNTVIAFIKEGKLHISSTRESIANVEMFDLLGKKVFSQKGSNSTTFQSEFLPLSNQIYIVRITLSDESVVTEKIIR</sequence>
<proteinExistence type="predicted"/>
<dbReference type="STRING" id="1124188.SAMN05444377_101290"/>
<accession>A0A1M4WGM8</accession>
<keyword evidence="4" id="KW-1185">Reference proteome</keyword>
<dbReference type="NCBIfam" id="NF033708">
    <property type="entry name" value="T9SS_Cterm_ChiA"/>
    <property type="match status" value="1"/>
</dbReference>
<evidence type="ECO:0000256" key="1">
    <source>
        <dbReference type="ARBA" id="ARBA00022729"/>
    </source>
</evidence>
<dbReference type="InterPro" id="IPR044023">
    <property type="entry name" value="Ig_7"/>
</dbReference>
<feature type="domain" description="Ig-like" evidence="2">
    <location>
        <begin position="302"/>
        <end position="389"/>
    </location>
</feature>
<evidence type="ECO:0000259" key="2">
    <source>
        <dbReference type="Pfam" id="PF19081"/>
    </source>
</evidence>